<evidence type="ECO:0000256" key="6">
    <source>
        <dbReference type="ARBA" id="ARBA00022692"/>
    </source>
</evidence>
<evidence type="ECO:0000256" key="10">
    <source>
        <dbReference type="ARBA" id="ARBA00022989"/>
    </source>
</evidence>
<comment type="caution">
    <text evidence="15">The sequence shown here is derived from an EMBL/GenBank/DDBJ whole genome shotgun (WGS) entry which is preliminary data.</text>
</comment>
<dbReference type="CDD" id="cd00082">
    <property type="entry name" value="HisKA"/>
    <property type="match status" value="1"/>
</dbReference>
<accession>A0A926GAI4</accession>
<organism evidence="15 16">
    <name type="scientific">Paracoccus amoyensis</name>
    <dbReference type="NCBI Taxonomy" id="2760093"/>
    <lineage>
        <taxon>Bacteria</taxon>
        <taxon>Pseudomonadati</taxon>
        <taxon>Pseudomonadota</taxon>
        <taxon>Alphaproteobacteria</taxon>
        <taxon>Rhodobacterales</taxon>
        <taxon>Paracoccaceae</taxon>
        <taxon>Paracoccus</taxon>
    </lineage>
</organism>
<proteinExistence type="predicted"/>
<dbReference type="SMART" id="SM00388">
    <property type="entry name" value="HisKA"/>
    <property type="match status" value="1"/>
</dbReference>
<dbReference type="InterPro" id="IPR004358">
    <property type="entry name" value="Sig_transdc_His_kin-like_C"/>
</dbReference>
<sequence>MPMMSNASFRKKPSIAPPRASGFLYAVGLLVLAALITLPTHRFIGETATAMVFLTAVLVAAVRLGFWVGVLTAIAALFTLNFLFHEPRYTLLVTHPRDLVTLAVFLLVATLTGLLAGRMREERDAAQGRATVLSVLSNVSTDLFEARTAEDILTAALRHLSVVVQGPVMVLARDGEVVTRLAAIPATTTPSAADLQAADQALRHRQIEFAAAQGWGGSAFTFVPVIAGDTQSYVLGHTRFASHLEDLHYREEAVAVIRRQTELALQRLSFAANAEAERKRAETEALRSTLLASLSHDLRTPLATILGSVTTLRDLGGALPADAQTDLLEAIEQEAGRLNRYVDNLLQMTRLQSGFTVNATWVDAADVARAAARRARLTRPSAVIEDDLPDLPMIRAEASLLEQALFNLLENAAKYTDGPITLSAQVSADQLTLRIADRGSGLNPALAEWLRTEPLTGLPESNGLGLPIAKGIAHVLGGSLAASSRSGGGTIFALTLPVPQQPAT</sequence>
<evidence type="ECO:0000313" key="16">
    <source>
        <dbReference type="Proteomes" id="UP000608594"/>
    </source>
</evidence>
<feature type="domain" description="Histidine kinase" evidence="14">
    <location>
        <begin position="293"/>
        <end position="500"/>
    </location>
</feature>
<keyword evidence="16" id="KW-1185">Reference proteome</keyword>
<dbReference type="InterPro" id="IPR003594">
    <property type="entry name" value="HATPase_dom"/>
</dbReference>
<dbReference type="AlphaFoldDB" id="A0A926GAI4"/>
<dbReference type="InterPro" id="IPR036890">
    <property type="entry name" value="HATPase_C_sf"/>
</dbReference>
<dbReference type="GO" id="GO:0005886">
    <property type="term" value="C:plasma membrane"/>
    <property type="evidence" value="ECO:0007669"/>
    <property type="project" value="TreeGrafter"/>
</dbReference>
<keyword evidence="8" id="KW-0418">Kinase</keyword>
<evidence type="ECO:0000256" key="3">
    <source>
        <dbReference type="ARBA" id="ARBA00012438"/>
    </source>
</evidence>
<dbReference type="EC" id="2.7.13.3" evidence="3"/>
<keyword evidence="11" id="KW-0902">Two-component regulatory system</keyword>
<keyword evidence="9" id="KW-0067">ATP-binding</keyword>
<dbReference type="Gene3D" id="3.30.450.40">
    <property type="match status" value="1"/>
</dbReference>
<dbReference type="GO" id="GO:0005524">
    <property type="term" value="F:ATP binding"/>
    <property type="evidence" value="ECO:0007669"/>
    <property type="project" value="UniProtKB-KW"/>
</dbReference>
<evidence type="ECO:0000256" key="1">
    <source>
        <dbReference type="ARBA" id="ARBA00000085"/>
    </source>
</evidence>
<dbReference type="InterPro" id="IPR038318">
    <property type="entry name" value="KdpD_sf"/>
</dbReference>
<dbReference type="Gene3D" id="1.20.120.620">
    <property type="entry name" value="Backbone structure of the membrane domain of e. Coli histidine kinase receptor kdpd"/>
    <property type="match status" value="1"/>
</dbReference>
<dbReference type="PROSITE" id="PS50109">
    <property type="entry name" value="HIS_KIN"/>
    <property type="match status" value="1"/>
</dbReference>
<reference evidence="15" key="1">
    <citation type="submission" date="2020-08" db="EMBL/GenBank/DDBJ databases">
        <title>Paracoccus amoyensis sp. nov., isolated from the surface seawater at coast of Xiamen, Fujian.</title>
        <authorList>
            <person name="Lyu L."/>
        </authorList>
    </citation>
    <scope>NUCLEOTIDE SEQUENCE</scope>
    <source>
        <strain evidence="15">11-3</strain>
    </source>
</reference>
<dbReference type="Gene3D" id="1.10.287.130">
    <property type="match status" value="1"/>
</dbReference>
<dbReference type="SMART" id="SM00387">
    <property type="entry name" value="HATPase_c"/>
    <property type="match status" value="1"/>
</dbReference>
<keyword evidence="12 13" id="KW-0472">Membrane</keyword>
<evidence type="ECO:0000259" key="14">
    <source>
        <dbReference type="PROSITE" id="PS50109"/>
    </source>
</evidence>
<evidence type="ECO:0000256" key="9">
    <source>
        <dbReference type="ARBA" id="ARBA00022840"/>
    </source>
</evidence>
<dbReference type="Proteomes" id="UP000608594">
    <property type="component" value="Unassembled WGS sequence"/>
</dbReference>
<comment type="catalytic activity">
    <reaction evidence="1">
        <text>ATP + protein L-histidine = ADP + protein N-phospho-L-histidine.</text>
        <dbReference type="EC" id="2.7.13.3"/>
    </reaction>
</comment>
<evidence type="ECO:0000313" key="15">
    <source>
        <dbReference type="EMBL" id="MBC9246366.1"/>
    </source>
</evidence>
<feature type="transmembrane region" description="Helical" evidence="13">
    <location>
        <begin position="50"/>
        <end position="79"/>
    </location>
</feature>
<dbReference type="GO" id="GO:0000155">
    <property type="term" value="F:phosphorelay sensor kinase activity"/>
    <property type="evidence" value="ECO:0007669"/>
    <property type="project" value="InterPro"/>
</dbReference>
<keyword evidence="7" id="KW-0547">Nucleotide-binding</keyword>
<evidence type="ECO:0000256" key="7">
    <source>
        <dbReference type="ARBA" id="ARBA00022741"/>
    </source>
</evidence>
<feature type="transmembrane region" description="Helical" evidence="13">
    <location>
        <begin position="99"/>
        <end position="117"/>
    </location>
</feature>
<dbReference type="Pfam" id="PF00512">
    <property type="entry name" value="HisKA"/>
    <property type="match status" value="1"/>
</dbReference>
<dbReference type="PANTHER" id="PTHR45569:SF1">
    <property type="entry name" value="SENSOR PROTEIN KDPD"/>
    <property type="match status" value="1"/>
</dbReference>
<feature type="transmembrane region" description="Helical" evidence="13">
    <location>
        <begin position="20"/>
        <end position="38"/>
    </location>
</feature>
<comment type="subcellular location">
    <subcellularLocation>
        <location evidence="2">Membrane</location>
        <topology evidence="2">Multi-pass membrane protein</topology>
    </subcellularLocation>
</comment>
<evidence type="ECO:0000256" key="2">
    <source>
        <dbReference type="ARBA" id="ARBA00004141"/>
    </source>
</evidence>
<dbReference type="InterPro" id="IPR025201">
    <property type="entry name" value="KdpD_TM"/>
</dbReference>
<dbReference type="InterPro" id="IPR052023">
    <property type="entry name" value="Histidine_kinase_KdpD"/>
</dbReference>
<dbReference type="InterPro" id="IPR003661">
    <property type="entry name" value="HisK_dim/P_dom"/>
</dbReference>
<dbReference type="Pfam" id="PF02518">
    <property type="entry name" value="HATPase_c"/>
    <property type="match status" value="1"/>
</dbReference>
<keyword evidence="6 13" id="KW-0812">Transmembrane</keyword>
<gene>
    <name evidence="15" type="ORF">H4P12_06490</name>
</gene>
<dbReference type="InterPro" id="IPR036097">
    <property type="entry name" value="HisK_dim/P_sf"/>
</dbReference>
<dbReference type="SUPFAM" id="SSF47384">
    <property type="entry name" value="Homodimeric domain of signal transducing histidine kinase"/>
    <property type="match status" value="1"/>
</dbReference>
<evidence type="ECO:0000256" key="8">
    <source>
        <dbReference type="ARBA" id="ARBA00022777"/>
    </source>
</evidence>
<keyword evidence="5" id="KW-0808">Transferase</keyword>
<dbReference type="PANTHER" id="PTHR45569">
    <property type="entry name" value="SENSOR PROTEIN KDPD"/>
    <property type="match status" value="1"/>
</dbReference>
<dbReference type="Pfam" id="PF13493">
    <property type="entry name" value="DUF4118"/>
    <property type="match status" value="1"/>
</dbReference>
<dbReference type="PRINTS" id="PR00344">
    <property type="entry name" value="BCTRLSENSOR"/>
</dbReference>
<name>A0A926GAI4_9RHOB</name>
<protein>
    <recommendedName>
        <fullName evidence="3">histidine kinase</fullName>
        <ecNumber evidence="3">2.7.13.3</ecNumber>
    </recommendedName>
</protein>
<dbReference type="SUPFAM" id="SSF55874">
    <property type="entry name" value="ATPase domain of HSP90 chaperone/DNA topoisomerase II/histidine kinase"/>
    <property type="match status" value="1"/>
</dbReference>
<evidence type="ECO:0000256" key="5">
    <source>
        <dbReference type="ARBA" id="ARBA00022679"/>
    </source>
</evidence>
<dbReference type="InterPro" id="IPR029016">
    <property type="entry name" value="GAF-like_dom_sf"/>
</dbReference>
<keyword evidence="10 13" id="KW-1133">Transmembrane helix</keyword>
<dbReference type="Gene3D" id="3.30.565.10">
    <property type="entry name" value="Histidine kinase-like ATPase, C-terminal domain"/>
    <property type="match status" value="1"/>
</dbReference>
<keyword evidence="4" id="KW-0597">Phosphoprotein</keyword>
<evidence type="ECO:0000256" key="4">
    <source>
        <dbReference type="ARBA" id="ARBA00022553"/>
    </source>
</evidence>
<evidence type="ECO:0000256" key="12">
    <source>
        <dbReference type="ARBA" id="ARBA00023136"/>
    </source>
</evidence>
<dbReference type="EMBL" id="JACOQL010000002">
    <property type="protein sequence ID" value="MBC9246366.1"/>
    <property type="molecule type" value="Genomic_DNA"/>
</dbReference>
<evidence type="ECO:0000256" key="11">
    <source>
        <dbReference type="ARBA" id="ARBA00023012"/>
    </source>
</evidence>
<evidence type="ECO:0000256" key="13">
    <source>
        <dbReference type="SAM" id="Phobius"/>
    </source>
</evidence>
<dbReference type="InterPro" id="IPR005467">
    <property type="entry name" value="His_kinase_dom"/>
</dbReference>